<dbReference type="PROSITE" id="PS00629">
    <property type="entry name" value="IMP_1"/>
    <property type="match status" value="1"/>
</dbReference>
<evidence type="ECO:0000256" key="5">
    <source>
        <dbReference type="ARBA" id="ARBA00009759"/>
    </source>
</evidence>
<name>A0A1I8HWG3_9PLAT</name>
<comment type="pathway">
    <text evidence="4">Polyol metabolism; myo-inositol biosynthesis; myo-inositol from D-glucose 6-phosphate: step 2/2.</text>
</comment>
<dbReference type="InterPro" id="IPR050725">
    <property type="entry name" value="CysQ/Inositol_MonoPase"/>
</dbReference>
<dbReference type="AlphaFoldDB" id="A0A1I8HWG3"/>
<evidence type="ECO:0000256" key="14">
    <source>
        <dbReference type="ARBA" id="ARBA00042119"/>
    </source>
</evidence>
<dbReference type="GO" id="GO:0052834">
    <property type="term" value="F:inositol monophosphate phosphatase activity"/>
    <property type="evidence" value="ECO:0007669"/>
    <property type="project" value="UniProtKB-EC"/>
</dbReference>
<accession>A0A1I8HWG3</accession>
<protein>
    <recommendedName>
        <fullName evidence="15">Inositol-1(or 4)-monophosphatase 3</fullName>
        <ecNumber evidence="6">3.1.3.25</ecNumber>
        <ecNumber evidence="18">3.1.3.57</ecNumber>
    </recommendedName>
    <alternativeName>
        <fullName evidence="14">Myo-inositol monophosphatase A3</fullName>
    </alternativeName>
</protein>
<comment type="subcellular location">
    <subcellularLocation>
        <location evidence="3">Membrane</location>
        <topology evidence="3">Single-pass membrane protein</topology>
    </subcellularLocation>
</comment>
<dbReference type="InterPro" id="IPR020550">
    <property type="entry name" value="Inositol_monophosphatase_CS"/>
</dbReference>
<feature type="binding site" evidence="19">
    <location>
        <position position="154"/>
    </location>
    <ligand>
        <name>Mg(2+)</name>
        <dbReference type="ChEBI" id="CHEBI:18420"/>
        <label>1</label>
        <note>catalytic</note>
    </ligand>
</feature>
<evidence type="ECO:0000256" key="18">
    <source>
        <dbReference type="ARBA" id="ARBA00044519"/>
    </source>
</evidence>
<evidence type="ECO:0000313" key="23">
    <source>
        <dbReference type="WBParaSite" id="maker-uti_cns_0007551-snap-gene-0.7-mRNA-1"/>
    </source>
</evidence>
<dbReference type="EC" id="3.1.3.57" evidence="18"/>
<dbReference type="GO" id="GO:0016020">
    <property type="term" value="C:membrane"/>
    <property type="evidence" value="ECO:0007669"/>
    <property type="project" value="UniProtKB-SubCell"/>
</dbReference>
<sequence>LQAVCRLRLNKLGIFCLISAAALLFLLRTEMPLLGRGRGVSIKELLSVSIELCERAGQQILRHRAAAKINKSSAQISDSAPPVTKADLASNAELVFGFHKSFPWLHVVSEESQSAPVDYRALALASHRHPDLEPLRHDFFVNSNDVLVWVDPLDGTQEFTEHLLQYVSVQVCVAYRGTPLLGVLHFPFANKTYWAWRNSRVSDSLKEQLNLPIVLDKHVLKSDSHIKGAADKSHRRRRVLISRSHRGAQLNSTARKLFPNESVDLLSAAGAGYKLLLLSKGLADNYLHAGPIKKWDLCAGQAILEAMGGRLNSLRSMGTDSTSSGHLHRINYDNAEQYKHSDGFIAFAPSPSPTPKRPPTKDPRLSQ</sequence>
<evidence type="ECO:0000256" key="4">
    <source>
        <dbReference type="ARBA" id="ARBA00005152"/>
    </source>
</evidence>
<evidence type="ECO:0000256" key="1">
    <source>
        <dbReference type="ARBA" id="ARBA00001033"/>
    </source>
</evidence>
<dbReference type="Pfam" id="PF00459">
    <property type="entry name" value="Inositol_P"/>
    <property type="match status" value="1"/>
</dbReference>
<evidence type="ECO:0000256" key="10">
    <source>
        <dbReference type="ARBA" id="ARBA00022801"/>
    </source>
</evidence>
<evidence type="ECO:0000256" key="21">
    <source>
        <dbReference type="SAM" id="Phobius"/>
    </source>
</evidence>
<dbReference type="WBParaSite" id="maker-uti_cns_0007551-snap-gene-0.7-mRNA-1">
    <property type="protein sequence ID" value="maker-uti_cns_0007551-snap-gene-0.7-mRNA-1"/>
    <property type="gene ID" value="maker-uti_cns_0007551-snap-gene-0.7"/>
</dbReference>
<feature type="transmembrane region" description="Helical" evidence="21">
    <location>
        <begin position="12"/>
        <end position="29"/>
    </location>
</feature>
<dbReference type="InterPro" id="IPR000760">
    <property type="entry name" value="Inositol_monophosphatase-like"/>
</dbReference>
<comment type="catalytic activity">
    <reaction evidence="16">
        <text>1D-myo-inositol 1,3,4-trisphosphate + H2O = 1D-myo-inositol 3,4-bisphosphate + phosphate</text>
        <dbReference type="Rhea" id="RHEA:70319"/>
        <dbReference type="ChEBI" id="CHEBI:15377"/>
        <dbReference type="ChEBI" id="CHEBI:43474"/>
        <dbReference type="ChEBI" id="CHEBI:58414"/>
        <dbReference type="ChEBI" id="CHEBI:83241"/>
    </reaction>
    <physiologicalReaction direction="left-to-right" evidence="16">
        <dbReference type="Rhea" id="RHEA:70320"/>
    </physiologicalReaction>
</comment>
<dbReference type="SUPFAM" id="SSF56655">
    <property type="entry name" value="Carbohydrate phosphatase"/>
    <property type="match status" value="1"/>
</dbReference>
<keyword evidence="13 21" id="KW-0472">Membrane</keyword>
<evidence type="ECO:0000313" key="24">
    <source>
        <dbReference type="WBParaSite" id="maker-uti_cns_0008230-snap-gene-0.4-mRNA-1"/>
    </source>
</evidence>
<dbReference type="PANTHER" id="PTHR43028">
    <property type="entry name" value="3'(2'),5'-BISPHOSPHATE NUCLEOTIDASE 1"/>
    <property type="match status" value="1"/>
</dbReference>
<dbReference type="Gene3D" id="3.40.190.80">
    <property type="match status" value="1"/>
</dbReference>
<keyword evidence="10" id="KW-0378">Hydrolase</keyword>
<keyword evidence="12 21" id="KW-1133">Transmembrane helix</keyword>
<evidence type="ECO:0000256" key="11">
    <source>
        <dbReference type="ARBA" id="ARBA00022842"/>
    </source>
</evidence>
<dbReference type="GO" id="GO:0004441">
    <property type="term" value="F:inositol-1,4-bisphosphate 1-phosphatase activity"/>
    <property type="evidence" value="ECO:0007669"/>
    <property type="project" value="UniProtKB-EC"/>
</dbReference>
<dbReference type="FunFam" id="3.30.540.10:FF:000012">
    <property type="entry name" value="Blast:Putative inositol monophosphatase 3"/>
    <property type="match status" value="1"/>
</dbReference>
<keyword evidence="7" id="KW-0452">Lithium</keyword>
<comment type="cofactor">
    <cofactor evidence="2 19">
        <name>Mg(2+)</name>
        <dbReference type="ChEBI" id="CHEBI:18420"/>
    </cofactor>
</comment>
<evidence type="ECO:0000256" key="20">
    <source>
        <dbReference type="SAM" id="MobiDB-lite"/>
    </source>
</evidence>
<dbReference type="GO" id="GO:0012505">
    <property type="term" value="C:endomembrane system"/>
    <property type="evidence" value="ECO:0007669"/>
    <property type="project" value="TreeGrafter"/>
</dbReference>
<dbReference type="GO" id="GO:0046872">
    <property type="term" value="F:metal ion binding"/>
    <property type="evidence" value="ECO:0007669"/>
    <property type="project" value="UniProtKB-KW"/>
</dbReference>
<evidence type="ECO:0000256" key="17">
    <source>
        <dbReference type="ARBA" id="ARBA00044478"/>
    </source>
</evidence>
<proteinExistence type="inferred from homology"/>
<dbReference type="Proteomes" id="UP000095280">
    <property type="component" value="Unplaced"/>
</dbReference>
<feature type="binding site" evidence="19">
    <location>
        <position position="153"/>
    </location>
    <ligand>
        <name>Mg(2+)</name>
        <dbReference type="ChEBI" id="CHEBI:18420"/>
        <label>1</label>
        <note>catalytic</note>
    </ligand>
</feature>
<dbReference type="WBParaSite" id="maker-uti_cns_0008230-snap-gene-0.4-mRNA-1">
    <property type="protein sequence ID" value="maker-uti_cns_0008230-snap-gene-0.4-mRNA-1"/>
    <property type="gene ID" value="maker-uti_cns_0008230-snap-gene-0.4"/>
</dbReference>
<evidence type="ECO:0000256" key="2">
    <source>
        <dbReference type="ARBA" id="ARBA00001946"/>
    </source>
</evidence>
<evidence type="ECO:0000256" key="8">
    <source>
        <dbReference type="ARBA" id="ARBA00022692"/>
    </source>
</evidence>
<feature type="binding site" evidence="19">
    <location>
        <position position="296"/>
    </location>
    <ligand>
        <name>Mg(2+)</name>
        <dbReference type="ChEBI" id="CHEBI:18420"/>
        <label>1</label>
        <note>catalytic</note>
    </ligand>
</feature>
<dbReference type="GO" id="GO:0046854">
    <property type="term" value="P:phosphatidylinositol phosphate biosynthetic process"/>
    <property type="evidence" value="ECO:0007669"/>
    <property type="project" value="InterPro"/>
</dbReference>
<dbReference type="GO" id="GO:0008254">
    <property type="term" value="F:3'-nucleotidase activity"/>
    <property type="evidence" value="ECO:0007669"/>
    <property type="project" value="TreeGrafter"/>
</dbReference>
<evidence type="ECO:0000256" key="19">
    <source>
        <dbReference type="PIRSR" id="PIRSR600760-2"/>
    </source>
</evidence>
<feature type="binding site" evidence="19">
    <location>
        <position position="151"/>
    </location>
    <ligand>
        <name>Mg(2+)</name>
        <dbReference type="ChEBI" id="CHEBI:18420"/>
        <label>1</label>
        <note>catalytic</note>
    </ligand>
</feature>
<organism evidence="22 24">
    <name type="scientific">Macrostomum lignano</name>
    <dbReference type="NCBI Taxonomy" id="282301"/>
    <lineage>
        <taxon>Eukaryota</taxon>
        <taxon>Metazoa</taxon>
        <taxon>Spiralia</taxon>
        <taxon>Lophotrochozoa</taxon>
        <taxon>Platyhelminthes</taxon>
        <taxon>Rhabditophora</taxon>
        <taxon>Macrostomorpha</taxon>
        <taxon>Macrostomida</taxon>
        <taxon>Macrostomidae</taxon>
        <taxon>Macrostomum</taxon>
    </lineage>
</organism>
<keyword evidence="22" id="KW-1185">Reference proteome</keyword>
<evidence type="ECO:0000256" key="7">
    <source>
        <dbReference type="ARBA" id="ARBA00022671"/>
    </source>
</evidence>
<keyword evidence="11 19" id="KW-0460">Magnesium</keyword>
<evidence type="ECO:0000256" key="15">
    <source>
        <dbReference type="ARBA" id="ARBA00042949"/>
    </source>
</evidence>
<comment type="catalytic activity">
    <reaction evidence="1">
        <text>a myo-inositol phosphate + H2O = myo-inositol + phosphate</text>
        <dbReference type="Rhea" id="RHEA:24056"/>
        <dbReference type="ChEBI" id="CHEBI:15377"/>
        <dbReference type="ChEBI" id="CHEBI:17268"/>
        <dbReference type="ChEBI" id="CHEBI:43474"/>
        <dbReference type="ChEBI" id="CHEBI:84139"/>
        <dbReference type="EC" id="3.1.3.25"/>
    </reaction>
</comment>
<evidence type="ECO:0000256" key="3">
    <source>
        <dbReference type="ARBA" id="ARBA00004167"/>
    </source>
</evidence>
<dbReference type="Gene3D" id="3.30.540.10">
    <property type="entry name" value="Fructose-1,6-Bisphosphatase, subunit A, domain 1"/>
    <property type="match status" value="1"/>
</dbReference>
<feature type="region of interest" description="Disordered" evidence="20">
    <location>
        <begin position="344"/>
        <end position="367"/>
    </location>
</feature>
<keyword evidence="8 21" id="KW-0812">Transmembrane</keyword>
<evidence type="ECO:0000313" key="22">
    <source>
        <dbReference type="Proteomes" id="UP000095280"/>
    </source>
</evidence>
<reference evidence="23 24" key="1">
    <citation type="submission" date="2016-11" db="UniProtKB">
        <authorList>
            <consortium name="WormBaseParasite"/>
        </authorList>
    </citation>
    <scope>IDENTIFICATION</scope>
</reference>
<evidence type="ECO:0000256" key="13">
    <source>
        <dbReference type="ARBA" id="ARBA00023136"/>
    </source>
</evidence>
<evidence type="ECO:0000256" key="16">
    <source>
        <dbReference type="ARBA" id="ARBA00044465"/>
    </source>
</evidence>
<keyword evidence="9 19" id="KW-0479">Metal-binding</keyword>
<dbReference type="PROSITE" id="PS00630">
    <property type="entry name" value="IMP_2"/>
    <property type="match status" value="1"/>
</dbReference>
<dbReference type="GO" id="GO:0005737">
    <property type="term" value="C:cytoplasm"/>
    <property type="evidence" value="ECO:0007669"/>
    <property type="project" value="UniProtKB-ARBA"/>
</dbReference>
<dbReference type="EC" id="3.1.3.25" evidence="6"/>
<dbReference type="InterPro" id="IPR020583">
    <property type="entry name" value="Inositol_monoP_metal-BS"/>
</dbReference>
<comment type="catalytic activity">
    <reaction evidence="17">
        <text>1D-myo-inositol 1,4-bisphosphate + H2O = 1D-myo-inositol 4-phosphate + phosphate</text>
        <dbReference type="Rhea" id="RHEA:15553"/>
        <dbReference type="ChEBI" id="CHEBI:15377"/>
        <dbReference type="ChEBI" id="CHEBI:43474"/>
        <dbReference type="ChEBI" id="CHEBI:58282"/>
        <dbReference type="ChEBI" id="CHEBI:58469"/>
        <dbReference type="EC" id="3.1.3.57"/>
    </reaction>
    <physiologicalReaction direction="left-to-right" evidence="17">
        <dbReference type="Rhea" id="RHEA:15554"/>
    </physiologicalReaction>
</comment>
<evidence type="ECO:0000256" key="12">
    <source>
        <dbReference type="ARBA" id="ARBA00022989"/>
    </source>
</evidence>
<evidence type="ECO:0000256" key="9">
    <source>
        <dbReference type="ARBA" id="ARBA00022723"/>
    </source>
</evidence>
<dbReference type="PANTHER" id="PTHR43028:SF4">
    <property type="entry name" value="INOSITOL MONOPHOSPHATASE 3"/>
    <property type="match status" value="1"/>
</dbReference>
<evidence type="ECO:0000256" key="6">
    <source>
        <dbReference type="ARBA" id="ARBA00013106"/>
    </source>
</evidence>
<comment type="similarity">
    <text evidence="5">Belongs to the inositol monophosphatase superfamily.</text>
</comment>
<feature type="binding site" evidence="19">
    <location>
        <position position="110"/>
    </location>
    <ligand>
        <name>Mg(2+)</name>
        <dbReference type="ChEBI" id="CHEBI:18420"/>
        <label>1</label>
        <note>catalytic</note>
    </ligand>
</feature>